<dbReference type="EC" id="5.6.2.4" evidence="16"/>
<keyword evidence="9" id="KW-0862">Zinc</keyword>
<accession>A0A1M5ZKZ0</accession>
<evidence type="ECO:0000256" key="4">
    <source>
        <dbReference type="ARBA" id="ARBA00022723"/>
    </source>
</evidence>
<protein>
    <recommendedName>
        <fullName evidence="16">DNA helicase RecQ</fullName>
        <ecNumber evidence="16">5.6.2.4</ecNumber>
    </recommendedName>
</protein>
<feature type="domain" description="Helicase ATP-binding" evidence="18">
    <location>
        <begin position="36"/>
        <end position="205"/>
    </location>
</feature>
<organism evidence="20 21">
    <name type="scientific">Clostridium intestinale DSM 6191</name>
    <dbReference type="NCBI Taxonomy" id="1121320"/>
    <lineage>
        <taxon>Bacteria</taxon>
        <taxon>Bacillati</taxon>
        <taxon>Bacillota</taxon>
        <taxon>Clostridia</taxon>
        <taxon>Eubacteriales</taxon>
        <taxon>Clostridiaceae</taxon>
        <taxon>Clostridium</taxon>
    </lineage>
</organism>
<keyword evidence="10" id="KW-0067">ATP-binding</keyword>
<dbReference type="Gene3D" id="1.10.10.10">
    <property type="entry name" value="Winged helix-like DNA-binding domain superfamily/Winged helix DNA-binding domain"/>
    <property type="match status" value="1"/>
</dbReference>
<dbReference type="GO" id="GO:0043138">
    <property type="term" value="F:3'-5' DNA helicase activity"/>
    <property type="evidence" value="ECO:0007669"/>
    <property type="project" value="UniProtKB-EC"/>
</dbReference>
<dbReference type="PANTHER" id="PTHR13710">
    <property type="entry name" value="DNA HELICASE RECQ FAMILY MEMBER"/>
    <property type="match status" value="1"/>
</dbReference>
<keyword evidence="6" id="KW-0227">DNA damage</keyword>
<dbReference type="SUPFAM" id="SSF46785">
    <property type="entry name" value="Winged helix' DNA-binding domain"/>
    <property type="match status" value="1"/>
</dbReference>
<dbReference type="InterPro" id="IPR036388">
    <property type="entry name" value="WH-like_DNA-bd_sf"/>
</dbReference>
<keyword evidence="4" id="KW-0479">Metal-binding</keyword>
<evidence type="ECO:0000256" key="7">
    <source>
        <dbReference type="ARBA" id="ARBA00022801"/>
    </source>
</evidence>
<evidence type="ECO:0000256" key="1">
    <source>
        <dbReference type="ARBA" id="ARBA00001946"/>
    </source>
</evidence>
<dbReference type="SUPFAM" id="SSF52540">
    <property type="entry name" value="P-loop containing nucleoside triphosphate hydrolases"/>
    <property type="match status" value="1"/>
</dbReference>
<dbReference type="SMART" id="SM00490">
    <property type="entry name" value="HELICc"/>
    <property type="match status" value="1"/>
</dbReference>
<comment type="catalytic activity">
    <reaction evidence="15">
        <text>Couples ATP hydrolysis with the unwinding of duplex DNA by translocating in the 3'-5' direction.</text>
        <dbReference type="EC" id="5.6.2.4"/>
    </reaction>
</comment>
<comment type="cofactor">
    <cofactor evidence="2">
        <name>Zn(2+)</name>
        <dbReference type="ChEBI" id="CHEBI:29105"/>
    </cofactor>
</comment>
<dbReference type="Gene3D" id="1.10.150.80">
    <property type="entry name" value="HRDC domain"/>
    <property type="match status" value="1"/>
</dbReference>
<keyword evidence="12" id="KW-0233">DNA recombination</keyword>
<dbReference type="GO" id="GO:0006260">
    <property type="term" value="P:DNA replication"/>
    <property type="evidence" value="ECO:0007669"/>
    <property type="project" value="InterPro"/>
</dbReference>
<evidence type="ECO:0000259" key="17">
    <source>
        <dbReference type="PROSITE" id="PS50967"/>
    </source>
</evidence>
<keyword evidence="13" id="KW-0234">DNA repair</keyword>
<dbReference type="PROSITE" id="PS51194">
    <property type="entry name" value="HELICASE_CTER"/>
    <property type="match status" value="1"/>
</dbReference>
<dbReference type="Pfam" id="PF16124">
    <property type="entry name" value="RecQ_Zn_bind"/>
    <property type="match status" value="1"/>
</dbReference>
<dbReference type="GO" id="GO:0006281">
    <property type="term" value="P:DNA repair"/>
    <property type="evidence" value="ECO:0007669"/>
    <property type="project" value="UniProtKB-KW"/>
</dbReference>
<dbReference type="CDD" id="cd17920">
    <property type="entry name" value="DEXHc_RecQ"/>
    <property type="match status" value="1"/>
</dbReference>
<name>A0A1M5ZKZ0_9CLOT</name>
<dbReference type="GO" id="GO:0016787">
    <property type="term" value="F:hydrolase activity"/>
    <property type="evidence" value="ECO:0007669"/>
    <property type="project" value="UniProtKB-KW"/>
</dbReference>
<dbReference type="GO" id="GO:0009432">
    <property type="term" value="P:SOS response"/>
    <property type="evidence" value="ECO:0007669"/>
    <property type="project" value="UniProtKB-UniRule"/>
</dbReference>
<dbReference type="Pfam" id="PF00270">
    <property type="entry name" value="DEAD"/>
    <property type="match status" value="1"/>
</dbReference>
<evidence type="ECO:0000256" key="13">
    <source>
        <dbReference type="ARBA" id="ARBA00023204"/>
    </source>
</evidence>
<dbReference type="NCBIfam" id="TIGR00614">
    <property type="entry name" value="recQ_fam"/>
    <property type="match status" value="1"/>
</dbReference>
<evidence type="ECO:0000256" key="3">
    <source>
        <dbReference type="ARBA" id="ARBA00005446"/>
    </source>
</evidence>
<dbReference type="GO" id="GO:0043590">
    <property type="term" value="C:bacterial nucleoid"/>
    <property type="evidence" value="ECO:0007669"/>
    <property type="project" value="TreeGrafter"/>
</dbReference>
<dbReference type="InterPro" id="IPR027417">
    <property type="entry name" value="P-loop_NTPase"/>
</dbReference>
<dbReference type="InterPro" id="IPR014001">
    <property type="entry name" value="Helicase_ATP-bd"/>
</dbReference>
<reference evidence="20 21" key="1">
    <citation type="submission" date="2016-11" db="EMBL/GenBank/DDBJ databases">
        <authorList>
            <person name="Jaros S."/>
            <person name="Januszkiewicz K."/>
            <person name="Wedrychowicz H."/>
        </authorList>
    </citation>
    <scope>NUCLEOTIDE SEQUENCE [LARGE SCALE GENOMIC DNA]</scope>
    <source>
        <strain evidence="20 21">DSM 6191</strain>
    </source>
</reference>
<keyword evidence="14" id="KW-0413">Isomerase</keyword>
<evidence type="ECO:0000259" key="19">
    <source>
        <dbReference type="PROSITE" id="PS51194"/>
    </source>
</evidence>
<dbReference type="SUPFAM" id="SSF47819">
    <property type="entry name" value="HRDC-like"/>
    <property type="match status" value="1"/>
</dbReference>
<dbReference type="InterPro" id="IPR006293">
    <property type="entry name" value="DNA_helicase_ATP-dep_RecQ_bac"/>
</dbReference>
<dbReference type="NCBIfam" id="TIGR01389">
    <property type="entry name" value="recQ"/>
    <property type="match status" value="1"/>
</dbReference>
<comment type="similarity">
    <text evidence="3">Belongs to the helicase family. RecQ subfamily.</text>
</comment>
<keyword evidence="5" id="KW-0547">Nucleotide-binding</keyword>
<dbReference type="SMART" id="SM00341">
    <property type="entry name" value="HRDC"/>
    <property type="match status" value="1"/>
</dbReference>
<dbReference type="InterPro" id="IPR036390">
    <property type="entry name" value="WH_DNA-bd_sf"/>
</dbReference>
<gene>
    <name evidence="20" type="ORF">SAMN02745941_03072</name>
</gene>
<evidence type="ECO:0000256" key="15">
    <source>
        <dbReference type="ARBA" id="ARBA00034617"/>
    </source>
</evidence>
<feature type="domain" description="Helicase C-terminal" evidence="19">
    <location>
        <begin position="229"/>
        <end position="375"/>
    </location>
</feature>
<dbReference type="InterPro" id="IPR001650">
    <property type="entry name" value="Helicase_C-like"/>
</dbReference>
<proteinExistence type="inferred from homology"/>
<dbReference type="AlphaFoldDB" id="A0A1M5ZKZ0"/>
<dbReference type="InterPro" id="IPR044876">
    <property type="entry name" value="HRDC_dom_sf"/>
</dbReference>
<keyword evidence="8 20" id="KW-0347">Helicase</keyword>
<evidence type="ECO:0000313" key="20">
    <source>
        <dbReference type="EMBL" id="SHI24821.1"/>
    </source>
</evidence>
<dbReference type="GO" id="GO:0009378">
    <property type="term" value="F:four-way junction helicase activity"/>
    <property type="evidence" value="ECO:0007669"/>
    <property type="project" value="TreeGrafter"/>
</dbReference>
<dbReference type="GO" id="GO:0005524">
    <property type="term" value="F:ATP binding"/>
    <property type="evidence" value="ECO:0007669"/>
    <property type="project" value="UniProtKB-KW"/>
</dbReference>
<dbReference type="InterPro" id="IPR011545">
    <property type="entry name" value="DEAD/DEAH_box_helicase_dom"/>
</dbReference>
<keyword evidence="7" id="KW-0378">Hydrolase</keyword>
<evidence type="ECO:0000256" key="12">
    <source>
        <dbReference type="ARBA" id="ARBA00023172"/>
    </source>
</evidence>
<dbReference type="GO" id="GO:0003677">
    <property type="term" value="F:DNA binding"/>
    <property type="evidence" value="ECO:0007669"/>
    <property type="project" value="UniProtKB-KW"/>
</dbReference>
<dbReference type="Pfam" id="PF00570">
    <property type="entry name" value="HRDC"/>
    <property type="match status" value="1"/>
</dbReference>
<dbReference type="GO" id="GO:0030894">
    <property type="term" value="C:replisome"/>
    <property type="evidence" value="ECO:0007669"/>
    <property type="project" value="TreeGrafter"/>
</dbReference>
<dbReference type="InterPro" id="IPR010997">
    <property type="entry name" value="HRDC-like_sf"/>
</dbReference>
<evidence type="ECO:0000256" key="2">
    <source>
        <dbReference type="ARBA" id="ARBA00001947"/>
    </source>
</evidence>
<evidence type="ECO:0000256" key="10">
    <source>
        <dbReference type="ARBA" id="ARBA00022840"/>
    </source>
</evidence>
<dbReference type="Pfam" id="PF00271">
    <property type="entry name" value="Helicase_C"/>
    <property type="match status" value="1"/>
</dbReference>
<feature type="domain" description="HRDC" evidence="17">
    <location>
        <begin position="522"/>
        <end position="598"/>
    </location>
</feature>
<dbReference type="GO" id="GO:0046872">
    <property type="term" value="F:metal ion binding"/>
    <property type="evidence" value="ECO:0007669"/>
    <property type="project" value="UniProtKB-KW"/>
</dbReference>
<evidence type="ECO:0000256" key="11">
    <source>
        <dbReference type="ARBA" id="ARBA00023125"/>
    </source>
</evidence>
<dbReference type="FunFam" id="3.40.50.300:FF:001389">
    <property type="entry name" value="ATP-dependent DNA helicase RecQ"/>
    <property type="match status" value="1"/>
</dbReference>
<dbReference type="SMART" id="SM00956">
    <property type="entry name" value="RQC"/>
    <property type="match status" value="1"/>
</dbReference>
<dbReference type="InterPro" id="IPR018982">
    <property type="entry name" value="RQC_domain"/>
</dbReference>
<keyword evidence="11" id="KW-0238">DNA-binding</keyword>
<sequence>MNLVLGEGMFEKNRIEEVLNKVYGYNSFRTGQWELINNILNGRDTFGILPTGAGKSICYQIPALIFEGITIVISPLISLMKNQVDSLRAVGVDSIYINSSMSIDEIRKVEIDVTKGKYKIIYIAPERLYSNYTIKLFNSLKVSQVVIDEAHCVSQWGHDFRKSYKDISPFIKSLSSDPVISAFTATATREVREDSVNLLELRNPYIYIGSFNRENLIINIHKEIDKLEFIKDCIRDIDESSIIYCLTKKEVDGLYIYLKDLGFSVCKYHGGMSDSERNRNQDEFLMDNYNTMIATNAFGMGIDKSNIRNIIHFSIPKNIESYYQEIGRGGRDGERCNCNLLYSREDIYSVEYLINTTSLINRREIELRKLNELLSLCEYDGCYKSFILNYFGEKDIKSYCNSCSNCFNNDELIDFTLEAQKILSCVYRTKESYGISVLVDILRGVRGPKIVQNQLINVSTFGIMKEYSSGYIKDIINKLLEEKYVLLKEGTYSILKLNDESVKILKGIQKVMLKIEKRELTVCQDEELFKVLRLYRKDKAKLENVKPYILFSDKTLIEIANRKPKSFEQLLEIQGIGERKIKNYGRDILNIVNRREIH</sequence>
<dbReference type="InterPro" id="IPR004589">
    <property type="entry name" value="DNA_helicase_ATP-dep_RecQ"/>
</dbReference>
<evidence type="ECO:0000256" key="16">
    <source>
        <dbReference type="NCBIfam" id="TIGR01389"/>
    </source>
</evidence>
<evidence type="ECO:0000256" key="6">
    <source>
        <dbReference type="ARBA" id="ARBA00022763"/>
    </source>
</evidence>
<evidence type="ECO:0000256" key="14">
    <source>
        <dbReference type="ARBA" id="ARBA00023235"/>
    </source>
</evidence>
<dbReference type="GO" id="GO:0005737">
    <property type="term" value="C:cytoplasm"/>
    <property type="evidence" value="ECO:0007669"/>
    <property type="project" value="TreeGrafter"/>
</dbReference>
<evidence type="ECO:0000259" key="18">
    <source>
        <dbReference type="PROSITE" id="PS51192"/>
    </source>
</evidence>
<dbReference type="InterPro" id="IPR002464">
    <property type="entry name" value="DNA/RNA_helicase_DEAH_CS"/>
</dbReference>
<dbReference type="Gene3D" id="3.40.50.300">
    <property type="entry name" value="P-loop containing nucleotide triphosphate hydrolases"/>
    <property type="match status" value="2"/>
</dbReference>
<dbReference type="PROSITE" id="PS50967">
    <property type="entry name" value="HRDC"/>
    <property type="match status" value="1"/>
</dbReference>
<evidence type="ECO:0000256" key="5">
    <source>
        <dbReference type="ARBA" id="ARBA00022741"/>
    </source>
</evidence>
<comment type="cofactor">
    <cofactor evidence="1">
        <name>Mg(2+)</name>
        <dbReference type="ChEBI" id="CHEBI:18420"/>
    </cofactor>
</comment>
<dbReference type="SMART" id="SM00487">
    <property type="entry name" value="DEXDc"/>
    <property type="match status" value="1"/>
</dbReference>
<evidence type="ECO:0000256" key="9">
    <source>
        <dbReference type="ARBA" id="ARBA00022833"/>
    </source>
</evidence>
<evidence type="ECO:0000256" key="8">
    <source>
        <dbReference type="ARBA" id="ARBA00022806"/>
    </source>
</evidence>
<evidence type="ECO:0000313" key="21">
    <source>
        <dbReference type="Proteomes" id="UP000184241"/>
    </source>
</evidence>
<dbReference type="PANTHER" id="PTHR13710:SF105">
    <property type="entry name" value="ATP-DEPENDENT DNA HELICASE Q1"/>
    <property type="match status" value="1"/>
</dbReference>
<dbReference type="Proteomes" id="UP000184241">
    <property type="component" value="Unassembled WGS sequence"/>
</dbReference>
<dbReference type="PROSITE" id="PS51192">
    <property type="entry name" value="HELICASE_ATP_BIND_1"/>
    <property type="match status" value="1"/>
</dbReference>
<dbReference type="InterPro" id="IPR032284">
    <property type="entry name" value="RecQ_Zn-bd"/>
</dbReference>
<dbReference type="EMBL" id="FQXU01000009">
    <property type="protein sequence ID" value="SHI24821.1"/>
    <property type="molecule type" value="Genomic_DNA"/>
</dbReference>
<dbReference type="GO" id="GO:0006310">
    <property type="term" value="P:DNA recombination"/>
    <property type="evidence" value="ECO:0007669"/>
    <property type="project" value="UniProtKB-UniRule"/>
</dbReference>
<dbReference type="Pfam" id="PF09382">
    <property type="entry name" value="RQC"/>
    <property type="match status" value="1"/>
</dbReference>
<dbReference type="InterPro" id="IPR002121">
    <property type="entry name" value="HRDC_dom"/>
</dbReference>
<dbReference type="PROSITE" id="PS00690">
    <property type="entry name" value="DEAH_ATP_HELICASE"/>
    <property type="match status" value="1"/>
</dbReference>